<dbReference type="Gene3D" id="2.60.40.2840">
    <property type="match status" value="1"/>
</dbReference>
<dbReference type="Proteomes" id="UP000504635">
    <property type="component" value="Unplaced"/>
</dbReference>
<protein>
    <submittedName>
        <fullName evidence="5">Tax1-binding protein 1-like isoform X2</fullName>
    </submittedName>
</protein>
<organism evidence="4 5">
    <name type="scientific">Sitophilus oryzae</name>
    <name type="common">Rice weevil</name>
    <name type="synonym">Curculio oryzae</name>
    <dbReference type="NCBI Taxonomy" id="7048"/>
    <lineage>
        <taxon>Eukaryota</taxon>
        <taxon>Metazoa</taxon>
        <taxon>Ecdysozoa</taxon>
        <taxon>Arthropoda</taxon>
        <taxon>Hexapoda</taxon>
        <taxon>Insecta</taxon>
        <taxon>Pterygota</taxon>
        <taxon>Neoptera</taxon>
        <taxon>Endopterygota</taxon>
        <taxon>Coleoptera</taxon>
        <taxon>Polyphaga</taxon>
        <taxon>Cucujiformia</taxon>
        <taxon>Curculionidae</taxon>
        <taxon>Dryophthorinae</taxon>
        <taxon>Sitophilus</taxon>
    </lineage>
</organism>
<evidence type="ECO:0000259" key="3">
    <source>
        <dbReference type="Pfam" id="PF17751"/>
    </source>
</evidence>
<dbReference type="InterPro" id="IPR051002">
    <property type="entry name" value="UBA_autophagy_assoc_protein"/>
</dbReference>
<dbReference type="Pfam" id="PF17751">
    <property type="entry name" value="SKICH"/>
    <property type="match status" value="1"/>
</dbReference>
<sequence length="262" mass="30707">MDEENANSTIYAVEFLSVLDQYSISDDLHCEFKFNDYIPQDGDRITLFKFGWNDAKDYLLFEWVPFGLKETRYFVTFPKDVLPKNQLQLYQICYINGENEVMGASTPFQFNAEPSEVKQDSKPTNFDVTDSKISTNKDQELSLLKEENIMLKDTLKALISKRLIKNYDQEIAEVKELTESLKKMLLDHEKEIDSLKSKIRQGGEEFRKLYLEKVKVERKYEKLRNKTIKEERNKTIESNDKLSFDLGDLPSLPPFDIKHVIS</sequence>
<dbReference type="RefSeq" id="XP_030754197.1">
    <property type="nucleotide sequence ID" value="XM_030898337.1"/>
</dbReference>
<dbReference type="PANTHER" id="PTHR31915">
    <property type="entry name" value="SKICH DOMAIN-CONTAINING PROTEIN"/>
    <property type="match status" value="1"/>
</dbReference>
<reference evidence="5" key="1">
    <citation type="submission" date="2025-08" db="UniProtKB">
        <authorList>
            <consortium name="RefSeq"/>
        </authorList>
    </citation>
    <scope>IDENTIFICATION</scope>
    <source>
        <tissue evidence="5">Gonads</tissue>
    </source>
</reference>
<dbReference type="InterPro" id="IPR041611">
    <property type="entry name" value="SKICH"/>
</dbReference>
<evidence type="ECO:0000313" key="4">
    <source>
        <dbReference type="Proteomes" id="UP000504635"/>
    </source>
</evidence>
<feature type="domain" description="SKICH" evidence="3">
    <location>
        <begin position="13"/>
        <end position="110"/>
    </location>
</feature>
<evidence type="ECO:0000256" key="2">
    <source>
        <dbReference type="SAM" id="Coils"/>
    </source>
</evidence>
<name>A0A6J2XRW8_SITOR</name>
<feature type="coiled-coil region" evidence="2">
    <location>
        <begin position="160"/>
        <end position="233"/>
    </location>
</feature>
<dbReference type="OrthoDB" id="10015001at2759"/>
<accession>A0A6J2XRW8</accession>
<proteinExistence type="predicted"/>
<evidence type="ECO:0000313" key="5">
    <source>
        <dbReference type="RefSeq" id="XP_030754197.1"/>
    </source>
</evidence>
<keyword evidence="4" id="KW-1185">Reference proteome</keyword>
<dbReference type="AlphaFoldDB" id="A0A6J2XRW8"/>
<keyword evidence="1 2" id="KW-0175">Coiled coil</keyword>
<gene>
    <name evidence="5" type="primary">LOC115880988</name>
</gene>
<dbReference type="GeneID" id="115880988"/>
<evidence type="ECO:0000256" key="1">
    <source>
        <dbReference type="ARBA" id="ARBA00023054"/>
    </source>
</evidence>
<dbReference type="PANTHER" id="PTHR31915:SF6">
    <property type="entry name" value="SKICH DOMAIN-CONTAINING PROTEIN"/>
    <property type="match status" value="1"/>
</dbReference>